<keyword evidence="3" id="KW-0862">Zinc</keyword>
<organism evidence="7 8">
    <name type="scientific">Aspergillus coremiiformis</name>
    <dbReference type="NCBI Taxonomy" id="138285"/>
    <lineage>
        <taxon>Eukaryota</taxon>
        <taxon>Fungi</taxon>
        <taxon>Dikarya</taxon>
        <taxon>Ascomycota</taxon>
        <taxon>Pezizomycotina</taxon>
        <taxon>Eurotiomycetes</taxon>
        <taxon>Eurotiomycetidae</taxon>
        <taxon>Eurotiales</taxon>
        <taxon>Aspergillaceae</taxon>
        <taxon>Aspergillus</taxon>
        <taxon>Aspergillus subgen. Circumdati</taxon>
    </lineage>
</organism>
<evidence type="ECO:0000256" key="5">
    <source>
        <dbReference type="SAM" id="MobiDB-lite"/>
    </source>
</evidence>
<accession>A0A5N6Z1D5</accession>
<dbReference type="GO" id="GO:0008270">
    <property type="term" value="F:zinc ion binding"/>
    <property type="evidence" value="ECO:0007669"/>
    <property type="project" value="UniProtKB-KW"/>
</dbReference>
<gene>
    <name evidence="7" type="ORF">BDV28DRAFT_137056</name>
</gene>
<protein>
    <recommendedName>
        <fullName evidence="6">SP-RING-type domain-containing protein</fullName>
    </recommendedName>
</protein>
<dbReference type="Pfam" id="PF02891">
    <property type="entry name" value="zf-MIZ"/>
    <property type="match status" value="1"/>
</dbReference>
<feature type="compositionally biased region" description="Low complexity" evidence="5">
    <location>
        <begin position="216"/>
        <end position="228"/>
    </location>
</feature>
<feature type="compositionally biased region" description="Basic and acidic residues" evidence="5">
    <location>
        <begin position="1120"/>
        <end position="1141"/>
    </location>
</feature>
<dbReference type="GO" id="GO:0000785">
    <property type="term" value="C:chromatin"/>
    <property type="evidence" value="ECO:0007669"/>
    <property type="project" value="TreeGrafter"/>
</dbReference>
<feature type="compositionally biased region" description="Low complexity" evidence="5">
    <location>
        <begin position="113"/>
        <end position="135"/>
    </location>
</feature>
<dbReference type="PROSITE" id="PS51044">
    <property type="entry name" value="ZF_SP_RING"/>
    <property type="match status" value="1"/>
</dbReference>
<dbReference type="PANTHER" id="PTHR10782:SF4">
    <property type="entry name" value="TONALLI, ISOFORM E"/>
    <property type="match status" value="1"/>
</dbReference>
<feature type="domain" description="SP-RING-type" evidence="6">
    <location>
        <begin position="998"/>
        <end position="1088"/>
    </location>
</feature>
<keyword evidence="1" id="KW-0479">Metal-binding</keyword>
<dbReference type="GO" id="GO:0016925">
    <property type="term" value="P:protein sumoylation"/>
    <property type="evidence" value="ECO:0007669"/>
    <property type="project" value="TreeGrafter"/>
</dbReference>
<feature type="compositionally biased region" description="Low complexity" evidence="5">
    <location>
        <begin position="147"/>
        <end position="158"/>
    </location>
</feature>
<evidence type="ECO:0000256" key="2">
    <source>
        <dbReference type="ARBA" id="ARBA00022771"/>
    </source>
</evidence>
<dbReference type="OrthoDB" id="27975at2759"/>
<keyword evidence="8" id="KW-1185">Reference proteome</keyword>
<dbReference type="Proteomes" id="UP000327118">
    <property type="component" value="Unassembled WGS sequence"/>
</dbReference>
<dbReference type="InterPro" id="IPR018527">
    <property type="entry name" value="Rubredoxin_Fe_BS"/>
</dbReference>
<dbReference type="InterPro" id="IPR004181">
    <property type="entry name" value="Znf_MIZ"/>
</dbReference>
<feature type="region of interest" description="Disordered" evidence="5">
    <location>
        <begin position="524"/>
        <end position="571"/>
    </location>
</feature>
<evidence type="ECO:0000259" key="6">
    <source>
        <dbReference type="PROSITE" id="PS51044"/>
    </source>
</evidence>
<feature type="region of interest" description="Disordered" evidence="5">
    <location>
        <begin position="1"/>
        <end position="22"/>
    </location>
</feature>
<dbReference type="InterPro" id="IPR013083">
    <property type="entry name" value="Znf_RING/FYVE/PHD"/>
</dbReference>
<dbReference type="GO" id="GO:0061665">
    <property type="term" value="F:SUMO ligase activity"/>
    <property type="evidence" value="ECO:0007669"/>
    <property type="project" value="TreeGrafter"/>
</dbReference>
<dbReference type="PROSITE" id="PS00202">
    <property type="entry name" value="RUBREDOXIN"/>
    <property type="match status" value="1"/>
</dbReference>
<keyword evidence="2 4" id="KW-0863">Zinc-finger</keyword>
<name>A0A5N6Z1D5_9EURO</name>
<dbReference type="EMBL" id="ML739170">
    <property type="protein sequence ID" value="KAE8351451.1"/>
    <property type="molecule type" value="Genomic_DNA"/>
</dbReference>
<evidence type="ECO:0000256" key="3">
    <source>
        <dbReference type="ARBA" id="ARBA00022833"/>
    </source>
</evidence>
<feature type="compositionally biased region" description="Low complexity" evidence="5">
    <location>
        <begin position="10"/>
        <end position="22"/>
    </location>
</feature>
<evidence type="ECO:0000313" key="8">
    <source>
        <dbReference type="Proteomes" id="UP000327118"/>
    </source>
</evidence>
<evidence type="ECO:0000256" key="1">
    <source>
        <dbReference type="ARBA" id="ARBA00022723"/>
    </source>
</evidence>
<feature type="region of interest" description="Disordered" evidence="5">
    <location>
        <begin position="94"/>
        <end position="201"/>
    </location>
</feature>
<dbReference type="AlphaFoldDB" id="A0A5N6Z1D5"/>
<proteinExistence type="predicted"/>
<evidence type="ECO:0000313" key="7">
    <source>
        <dbReference type="EMBL" id="KAE8351451.1"/>
    </source>
</evidence>
<sequence length="1172" mass="128439">MNPHHPHLPNFNSNPNSVESSNSTASVFLGGVRRSWMLDAPNNNLPSASYLSVSTPTPVPDYSATATVVVTAADAVTGRTRQQGMRESSALRALPVPSPSQENAASVVTGTAVPSQPNVQPPQTQQQFQRQFIVVSDRAGPPSMSPAATTATTNRAATQRSASHPVLNPIVVSSHPSGSSDNAIDRNGTSPSAAALPSPRTTELTLYSHQPPVWTAASASSPAGVGAVNRGSGDSSSAGLQLEIGGIPQQLQRRDSSSSHSHSPAISPTPPLPTVSPGEQMVHPPNASPHNPFYNPILNDAFYDHSLRILQDFKTQLRQKNRLGNIEHPRAELLTQACVDRDPLFLAIHQVYCLHSLAPQKFFLLPGYTKLQARGLDVVRRLLADNSRVSREFLRWSAQFPDPLVGSVQKPPCRQAVDQAGQCLAFLAERWPEYVQQVRSRGFPPLVSELVKTFGITSEALAYTIFLSACRTLSGSKSEQHLKTVWQLDLRLYHRRCTTPRPVSNEQIHEETQKVVQTYHSVSATADAQRPAPSPRLSHRPMPTGRERGPVPVMHPTTRPTNPGSPQIHNSEMSLPTPIQRGSSTSQGTITAPQSHSLPVPTAGSMLHPGALISQTIIPQMPSQIPYQPASSFTRMPTNASCPRSASIIVGSRRSSWTNGASSPQYLQPIHISDPMPSSTGALTQAVVPPSMVYPSQIAHPLSERNPSLVQAAASVQRHVAARPPQLERRNNEVMPSTQSANLGHQAQTPRSPFFRQMPHPHMAPRPPPTFLLPPPGSLPVNTALPQPLCDALHQAHLRDPHNSLLAMGPEGETEVELFQYFDSFAVPPTQLGRERCAFRWKFTLTQEILDQFPRARSRGPEQRSLRCYVSGNRVYRLRCIKIFPTTSEMAEAMWSVAESVWPSVLYVHVNGAELFVRRRVHNGKDLPLDITDHLQEGVNDISVHLIRSPAETNDMLYAMAIEVLEVSDLARTFALAQVLSVSECREQIRNRVSSSLPDDEVSVVSDHLSVNLVDPFTARIFDRPVRGRSCKHQDCFDHLTWIQTRASKSGKRNLKNDWKCPICARDARPQSLVIDSFLQEVRAELARTNQLEGARSILIKADGSWELRTEAAAQSSSERGAENTSERIPAKRKAATDNGDHSSIQRPKPERTVSVNESVSNAHPPEIIALD</sequence>
<dbReference type="Gene3D" id="3.30.40.10">
    <property type="entry name" value="Zinc/RING finger domain, C3HC4 (zinc finger)"/>
    <property type="match status" value="1"/>
</dbReference>
<feature type="compositionally biased region" description="Polar residues" evidence="5">
    <location>
        <begin position="558"/>
        <end position="571"/>
    </location>
</feature>
<evidence type="ECO:0000256" key="4">
    <source>
        <dbReference type="PROSITE-ProRule" id="PRU00452"/>
    </source>
</evidence>
<feature type="compositionally biased region" description="Polar residues" evidence="5">
    <location>
        <begin position="99"/>
        <end position="109"/>
    </location>
</feature>
<feature type="region of interest" description="Disordered" evidence="5">
    <location>
        <begin position="216"/>
        <end position="290"/>
    </location>
</feature>
<reference evidence="8" key="1">
    <citation type="submission" date="2019-04" db="EMBL/GenBank/DDBJ databases">
        <title>Friends and foes A comparative genomics studyof 23 Aspergillus species from section Flavi.</title>
        <authorList>
            <consortium name="DOE Joint Genome Institute"/>
            <person name="Kjaerbolling I."/>
            <person name="Vesth T."/>
            <person name="Frisvad J.C."/>
            <person name="Nybo J.L."/>
            <person name="Theobald S."/>
            <person name="Kildgaard S."/>
            <person name="Isbrandt T."/>
            <person name="Kuo A."/>
            <person name="Sato A."/>
            <person name="Lyhne E.K."/>
            <person name="Kogle M.E."/>
            <person name="Wiebenga A."/>
            <person name="Kun R.S."/>
            <person name="Lubbers R.J."/>
            <person name="Makela M.R."/>
            <person name="Barry K."/>
            <person name="Chovatia M."/>
            <person name="Clum A."/>
            <person name="Daum C."/>
            <person name="Haridas S."/>
            <person name="He G."/>
            <person name="LaButti K."/>
            <person name="Lipzen A."/>
            <person name="Mondo S."/>
            <person name="Riley R."/>
            <person name="Salamov A."/>
            <person name="Simmons B.A."/>
            <person name="Magnuson J.K."/>
            <person name="Henrissat B."/>
            <person name="Mortensen U.H."/>
            <person name="Larsen T.O."/>
            <person name="Devries R.P."/>
            <person name="Grigoriev I.V."/>
            <person name="Machida M."/>
            <person name="Baker S.E."/>
            <person name="Andersen M.R."/>
        </authorList>
    </citation>
    <scope>NUCLEOTIDE SEQUENCE [LARGE SCALE GENOMIC DNA]</scope>
    <source>
        <strain evidence="8">CBS 553.77</strain>
    </source>
</reference>
<dbReference type="PANTHER" id="PTHR10782">
    <property type="entry name" value="ZINC FINGER MIZ DOMAIN-CONTAINING PROTEIN"/>
    <property type="match status" value="1"/>
</dbReference>
<feature type="compositionally biased region" description="Polar residues" evidence="5">
    <location>
        <begin position="174"/>
        <end position="192"/>
    </location>
</feature>
<feature type="region of interest" description="Disordered" evidence="5">
    <location>
        <begin position="1111"/>
        <end position="1172"/>
    </location>
</feature>